<sequence length="90" mass="9516">MLPEREALPPTAQGAMFEKRDGEGGRLARRPKGTPSATAEEGRLTRRPRGTPSATAEEGRLARPPRGTPIARRSGALGATAGEGRSQRGR</sequence>
<evidence type="ECO:0000256" key="1">
    <source>
        <dbReference type="SAM" id="MobiDB-lite"/>
    </source>
</evidence>
<dbReference type="Proteomes" id="UP000320762">
    <property type="component" value="Unassembled WGS sequence"/>
</dbReference>
<proteinExistence type="predicted"/>
<feature type="region of interest" description="Disordered" evidence="1">
    <location>
        <begin position="1"/>
        <end position="90"/>
    </location>
</feature>
<comment type="caution">
    <text evidence="2">The sequence shown here is derived from an EMBL/GenBank/DDBJ whole genome shotgun (WGS) entry which is preliminary data.</text>
</comment>
<keyword evidence="3" id="KW-1185">Reference proteome</keyword>
<organism evidence="2 3">
    <name type="scientific">Schizophyllum amplum</name>
    <dbReference type="NCBI Taxonomy" id="97359"/>
    <lineage>
        <taxon>Eukaryota</taxon>
        <taxon>Fungi</taxon>
        <taxon>Dikarya</taxon>
        <taxon>Basidiomycota</taxon>
        <taxon>Agaricomycotina</taxon>
        <taxon>Agaricomycetes</taxon>
        <taxon>Agaricomycetidae</taxon>
        <taxon>Agaricales</taxon>
        <taxon>Schizophyllaceae</taxon>
        <taxon>Schizophyllum</taxon>
    </lineage>
</organism>
<gene>
    <name evidence="2" type="ORF">BD626DRAFT_492336</name>
</gene>
<evidence type="ECO:0000313" key="2">
    <source>
        <dbReference type="EMBL" id="TRM64593.1"/>
    </source>
</evidence>
<feature type="compositionally biased region" description="Basic and acidic residues" evidence="1">
    <location>
        <begin position="17"/>
        <end position="26"/>
    </location>
</feature>
<name>A0A550CIK1_9AGAR</name>
<accession>A0A550CIK1</accession>
<dbReference type="AlphaFoldDB" id="A0A550CIK1"/>
<reference evidence="2 3" key="1">
    <citation type="journal article" date="2019" name="New Phytol.">
        <title>Comparative genomics reveals unique wood-decay strategies and fruiting body development in the Schizophyllaceae.</title>
        <authorList>
            <person name="Almasi E."/>
            <person name="Sahu N."/>
            <person name="Krizsan K."/>
            <person name="Balint B."/>
            <person name="Kovacs G.M."/>
            <person name="Kiss B."/>
            <person name="Cseklye J."/>
            <person name="Drula E."/>
            <person name="Henrissat B."/>
            <person name="Nagy I."/>
            <person name="Chovatia M."/>
            <person name="Adam C."/>
            <person name="LaButti K."/>
            <person name="Lipzen A."/>
            <person name="Riley R."/>
            <person name="Grigoriev I.V."/>
            <person name="Nagy L.G."/>
        </authorList>
    </citation>
    <scope>NUCLEOTIDE SEQUENCE [LARGE SCALE GENOMIC DNA]</scope>
    <source>
        <strain evidence="2 3">NL-1724</strain>
    </source>
</reference>
<protein>
    <submittedName>
        <fullName evidence="2">Uncharacterized protein</fullName>
    </submittedName>
</protein>
<evidence type="ECO:0000313" key="3">
    <source>
        <dbReference type="Proteomes" id="UP000320762"/>
    </source>
</evidence>
<dbReference type="EMBL" id="VDMD01000007">
    <property type="protein sequence ID" value="TRM64593.1"/>
    <property type="molecule type" value="Genomic_DNA"/>
</dbReference>